<dbReference type="Gene3D" id="1.10.720.30">
    <property type="entry name" value="SAP domain"/>
    <property type="match status" value="1"/>
</dbReference>
<dbReference type="GO" id="GO:0043024">
    <property type="term" value="F:ribosomal small subunit binding"/>
    <property type="evidence" value="ECO:0007669"/>
    <property type="project" value="TreeGrafter"/>
</dbReference>
<sequence length="276" mass="30847">MVRKLIKKLKGAFSRLFGRKRVIRLGIYGEPNTGKTTLANKISMDWMGKEVGIVSEMPHETRTIQKVEHIEVKAGKKTLVMNLLDMPGLSASVDFKEFTKFRESVSNTDTDFKDLKVSDLKRIAEEEDLSKTGKKAAIIQRLKAKISKKELQTYVKDLKIKVTAKKGKKISKASARKIAEEATKGIVEAIKWLDNVDSVIVMMDSTKDPMTQVNIMLLGNLEAKNIPIVIAANKIDAKNSKPNNIMSAFPQHPVVPISAKEGRNLENLYKTIAENL</sequence>
<evidence type="ECO:0000313" key="2">
    <source>
        <dbReference type="EMBL" id="HIJ99601.1"/>
    </source>
</evidence>
<dbReference type="EMBL" id="DVAD01000013">
    <property type="protein sequence ID" value="HIJ99601.1"/>
    <property type="molecule type" value="Genomic_DNA"/>
</dbReference>
<comment type="caution">
    <text evidence="2">The sequence shown here is derived from an EMBL/GenBank/DDBJ whole genome shotgun (WGS) entry which is preliminary data.</text>
</comment>
<reference evidence="2 3" key="1">
    <citation type="journal article" name="Nat. Commun.">
        <title>Undinarchaeota illuminate DPANN phylogeny and the impact of gene transfer on archaeal evolution.</title>
        <authorList>
            <person name="Dombrowski N."/>
            <person name="Williams T.A."/>
            <person name="Sun J."/>
            <person name="Woodcroft B.J."/>
            <person name="Lee J.H."/>
            <person name="Minh B.Q."/>
            <person name="Rinke C."/>
            <person name="Spang A."/>
        </authorList>
    </citation>
    <scope>NUCLEOTIDE SEQUENCE [LARGE SCALE GENOMIC DNA]</scope>
    <source>
        <strain evidence="2">MAG_bin17</strain>
    </source>
</reference>
<dbReference type="GO" id="GO:0019843">
    <property type="term" value="F:rRNA binding"/>
    <property type="evidence" value="ECO:0007669"/>
    <property type="project" value="TreeGrafter"/>
</dbReference>
<dbReference type="InterPro" id="IPR036361">
    <property type="entry name" value="SAP_dom_sf"/>
</dbReference>
<dbReference type="PANTHER" id="PTHR42698">
    <property type="entry name" value="GTPASE ERA"/>
    <property type="match status" value="1"/>
</dbReference>
<dbReference type="GO" id="GO:0000028">
    <property type="term" value="P:ribosomal small subunit assembly"/>
    <property type="evidence" value="ECO:0007669"/>
    <property type="project" value="TreeGrafter"/>
</dbReference>
<organism evidence="2 3">
    <name type="scientific">Candidatus Undinarchaeum marinum</name>
    <dbReference type="NCBI Taxonomy" id="2756141"/>
    <lineage>
        <taxon>Archaea</taxon>
        <taxon>Candidatus Undinarchaeota</taxon>
        <taxon>Candidatus Undinarchaeia</taxon>
        <taxon>Candidatus Undinarchaeales</taxon>
        <taxon>Candidatus Undinarchaeaceae</taxon>
        <taxon>Candidatus Undinarchaeum</taxon>
    </lineage>
</organism>
<dbReference type="PROSITE" id="PS50800">
    <property type="entry name" value="SAP"/>
    <property type="match status" value="1"/>
</dbReference>
<evidence type="ECO:0000259" key="1">
    <source>
        <dbReference type="PROSITE" id="PS50800"/>
    </source>
</evidence>
<dbReference type="SMART" id="SM00513">
    <property type="entry name" value="SAP"/>
    <property type="match status" value="1"/>
</dbReference>
<dbReference type="PANTHER" id="PTHR42698:SF1">
    <property type="entry name" value="GTPASE ERA, MITOCHONDRIAL"/>
    <property type="match status" value="1"/>
</dbReference>
<gene>
    <name evidence="2" type="ORF">H1011_02140</name>
</gene>
<feature type="domain" description="SAP" evidence="1">
    <location>
        <begin position="112"/>
        <end position="146"/>
    </location>
</feature>
<dbReference type="Proteomes" id="UP000604391">
    <property type="component" value="Unassembled WGS sequence"/>
</dbReference>
<dbReference type="Pfam" id="PF01926">
    <property type="entry name" value="MMR_HSR1"/>
    <property type="match status" value="1"/>
</dbReference>
<dbReference type="SUPFAM" id="SSF52540">
    <property type="entry name" value="P-loop containing nucleoside triphosphate hydrolases"/>
    <property type="match status" value="1"/>
</dbReference>
<dbReference type="InterPro" id="IPR027417">
    <property type="entry name" value="P-loop_NTPase"/>
</dbReference>
<dbReference type="Gene3D" id="3.40.50.300">
    <property type="entry name" value="P-loop containing nucleotide triphosphate hydrolases"/>
    <property type="match status" value="2"/>
</dbReference>
<dbReference type="InterPro" id="IPR003034">
    <property type="entry name" value="SAP_dom"/>
</dbReference>
<keyword evidence="3" id="KW-1185">Reference proteome</keyword>
<name>A0A832XIQ9_9ARCH</name>
<dbReference type="AlphaFoldDB" id="A0A832XIQ9"/>
<dbReference type="InterPro" id="IPR005662">
    <property type="entry name" value="GTPase_Era-like"/>
</dbReference>
<dbReference type="SUPFAM" id="SSF68906">
    <property type="entry name" value="SAP domain"/>
    <property type="match status" value="1"/>
</dbReference>
<proteinExistence type="predicted"/>
<protein>
    <submittedName>
        <fullName evidence="2">50S ribosome-binding GTPase</fullName>
    </submittedName>
</protein>
<dbReference type="GO" id="GO:0005525">
    <property type="term" value="F:GTP binding"/>
    <property type="evidence" value="ECO:0007669"/>
    <property type="project" value="InterPro"/>
</dbReference>
<accession>A0A832XIQ9</accession>
<evidence type="ECO:0000313" key="3">
    <source>
        <dbReference type="Proteomes" id="UP000604391"/>
    </source>
</evidence>
<dbReference type="InterPro" id="IPR006073">
    <property type="entry name" value="GTP-bd"/>
</dbReference>